<name>A0ABQ5A8G4_9ASTR</name>
<evidence type="ECO:0000313" key="1">
    <source>
        <dbReference type="EMBL" id="GJS98567.1"/>
    </source>
</evidence>
<keyword evidence="1" id="KW-0067">ATP-binding</keyword>
<protein>
    <submittedName>
        <fullName evidence="1">ATP-dependent DNA helicase PIF2</fullName>
    </submittedName>
</protein>
<keyword evidence="1" id="KW-0347">Helicase</keyword>
<reference evidence="1" key="1">
    <citation type="journal article" date="2022" name="Int. J. Mol. Sci.">
        <title>Draft Genome of Tanacetum Coccineum: Genomic Comparison of Closely Related Tanacetum-Family Plants.</title>
        <authorList>
            <person name="Yamashiro T."/>
            <person name="Shiraishi A."/>
            <person name="Nakayama K."/>
            <person name="Satake H."/>
        </authorList>
    </citation>
    <scope>NUCLEOTIDE SEQUENCE</scope>
</reference>
<keyword evidence="2" id="KW-1185">Reference proteome</keyword>
<dbReference type="Proteomes" id="UP001151760">
    <property type="component" value="Unassembled WGS sequence"/>
</dbReference>
<sequence length="83" mass="9477">MITGHDGVARRVNEYFENGDIDTAKQDFNKWVLAVGDGKLPAKLKEGDDEPTWIKILEKLLIKSWNSPIEQIVTETYPNFTAR</sequence>
<dbReference type="EMBL" id="BQNB010012054">
    <property type="protein sequence ID" value="GJS98567.1"/>
    <property type="molecule type" value="Genomic_DNA"/>
</dbReference>
<organism evidence="1 2">
    <name type="scientific">Tanacetum coccineum</name>
    <dbReference type="NCBI Taxonomy" id="301880"/>
    <lineage>
        <taxon>Eukaryota</taxon>
        <taxon>Viridiplantae</taxon>
        <taxon>Streptophyta</taxon>
        <taxon>Embryophyta</taxon>
        <taxon>Tracheophyta</taxon>
        <taxon>Spermatophyta</taxon>
        <taxon>Magnoliopsida</taxon>
        <taxon>eudicotyledons</taxon>
        <taxon>Gunneridae</taxon>
        <taxon>Pentapetalae</taxon>
        <taxon>asterids</taxon>
        <taxon>campanulids</taxon>
        <taxon>Asterales</taxon>
        <taxon>Asteraceae</taxon>
        <taxon>Asteroideae</taxon>
        <taxon>Anthemideae</taxon>
        <taxon>Anthemidinae</taxon>
        <taxon>Tanacetum</taxon>
    </lineage>
</organism>
<keyword evidence="1" id="KW-0378">Hydrolase</keyword>
<keyword evidence="1" id="KW-0547">Nucleotide-binding</keyword>
<accession>A0ABQ5A8G4</accession>
<dbReference type="GO" id="GO:0004386">
    <property type="term" value="F:helicase activity"/>
    <property type="evidence" value="ECO:0007669"/>
    <property type="project" value="UniProtKB-KW"/>
</dbReference>
<gene>
    <name evidence="1" type="ORF">Tco_0819737</name>
</gene>
<reference evidence="1" key="2">
    <citation type="submission" date="2022-01" db="EMBL/GenBank/DDBJ databases">
        <authorList>
            <person name="Yamashiro T."/>
            <person name="Shiraishi A."/>
            <person name="Satake H."/>
            <person name="Nakayama K."/>
        </authorList>
    </citation>
    <scope>NUCLEOTIDE SEQUENCE</scope>
</reference>
<proteinExistence type="predicted"/>
<evidence type="ECO:0000313" key="2">
    <source>
        <dbReference type="Proteomes" id="UP001151760"/>
    </source>
</evidence>
<comment type="caution">
    <text evidence="1">The sequence shown here is derived from an EMBL/GenBank/DDBJ whole genome shotgun (WGS) entry which is preliminary data.</text>
</comment>